<dbReference type="Proteomes" id="UP000008825">
    <property type="component" value="Chromosome"/>
</dbReference>
<reference evidence="1 2" key="1">
    <citation type="submission" date="2008-07" db="EMBL/GenBank/DDBJ databases">
        <title>Complete sequence of Geobacter bemidjiensis BEM.</title>
        <authorList>
            <consortium name="US DOE Joint Genome Institute"/>
            <person name="Lucas S."/>
            <person name="Copeland A."/>
            <person name="Lapidus A."/>
            <person name="Glavina del Rio T."/>
            <person name="Dalin E."/>
            <person name="Tice H."/>
            <person name="Bruce D."/>
            <person name="Goodwin L."/>
            <person name="Pitluck S."/>
            <person name="Kiss H."/>
            <person name="Brettin T."/>
            <person name="Detter J.C."/>
            <person name="Han C."/>
            <person name="Kuske C.R."/>
            <person name="Schmutz J."/>
            <person name="Larimer F."/>
            <person name="Land M."/>
            <person name="Hauser L."/>
            <person name="Kyrpides N."/>
            <person name="Lykidis A."/>
            <person name="Lovley D."/>
            <person name="Richardson P."/>
        </authorList>
    </citation>
    <scope>NUCLEOTIDE SEQUENCE [LARGE SCALE GENOMIC DNA]</scope>
    <source>
        <strain evidence="2">ATCC BAA-1014 / DSM 16622 / JCM 12645 / Bem</strain>
    </source>
</reference>
<dbReference type="HOGENOM" id="CLU_2633018_0_0_7"/>
<evidence type="ECO:0000313" key="2">
    <source>
        <dbReference type="Proteomes" id="UP000008825"/>
    </source>
</evidence>
<dbReference type="KEGG" id="gbm:Gbem_4133"/>
<reference evidence="1 2" key="2">
    <citation type="journal article" date="2010" name="BMC Genomics">
        <title>The genome of Geobacter bemidjiensis, exemplar for the subsurface clade of Geobacter species that predominate in Fe(III)-reducing subsurface environments.</title>
        <authorList>
            <person name="Aklujkar M."/>
            <person name="Young N.D."/>
            <person name="Holmes D."/>
            <person name="Chavan M."/>
            <person name="Risso C."/>
            <person name="Kiss H.E."/>
            <person name="Han C.S."/>
            <person name="Land M.L."/>
            <person name="Lovley D.R."/>
        </authorList>
    </citation>
    <scope>NUCLEOTIDE SEQUENCE [LARGE SCALE GENOMIC DNA]</scope>
    <source>
        <strain evidence="2">ATCC BAA-1014 / DSM 16622 / JCM 12645 / Bem</strain>
    </source>
</reference>
<organism evidence="1 2">
    <name type="scientific">Citrifermentans bemidjiense (strain ATCC BAA-1014 / DSM 16622 / JCM 12645 / Bem)</name>
    <name type="common">Geobacter bemidjiensis</name>
    <dbReference type="NCBI Taxonomy" id="404380"/>
    <lineage>
        <taxon>Bacteria</taxon>
        <taxon>Pseudomonadati</taxon>
        <taxon>Thermodesulfobacteriota</taxon>
        <taxon>Desulfuromonadia</taxon>
        <taxon>Geobacterales</taxon>
        <taxon>Geobacteraceae</taxon>
        <taxon>Citrifermentans</taxon>
    </lineage>
</organism>
<gene>
    <name evidence="1" type="ordered locus">Gbem_4133</name>
</gene>
<accession>E1P6D4</accession>
<keyword evidence="2" id="KW-1185">Reference proteome</keyword>
<dbReference type="AlphaFoldDB" id="E1P6D4"/>
<sequence>MDSVPKVKSVWRTSIRTGAKNKFEDEIKAYQGVAGEVSSASAELKHKIFMRCVADHISGMTDAFANKQLHKLYIPGV</sequence>
<dbReference type="EMBL" id="CP001124">
    <property type="protein sequence ID" value="ADO00829.1"/>
    <property type="molecule type" value="Genomic_DNA"/>
</dbReference>
<proteinExistence type="predicted"/>
<evidence type="ECO:0000313" key="1">
    <source>
        <dbReference type="EMBL" id="ADO00829.1"/>
    </source>
</evidence>
<protein>
    <submittedName>
        <fullName evidence="1">Uncharacterized protein</fullName>
    </submittedName>
</protein>
<name>E1P6D4_CITBB</name>